<evidence type="ECO:0000256" key="1">
    <source>
        <dbReference type="SAM" id="Phobius"/>
    </source>
</evidence>
<keyword evidence="3" id="KW-1185">Reference proteome</keyword>
<dbReference type="PANTHER" id="PTHR38457:SF1">
    <property type="entry name" value="REGULATOR ABRB-RELATED"/>
    <property type="match status" value="1"/>
</dbReference>
<keyword evidence="1" id="KW-0812">Transmembrane</keyword>
<dbReference type="GO" id="GO:0016020">
    <property type="term" value="C:membrane"/>
    <property type="evidence" value="ECO:0007669"/>
    <property type="project" value="InterPro"/>
</dbReference>
<organism evidence="2 3">
    <name type="scientific">Sinorhizobium glycinis</name>
    <dbReference type="NCBI Taxonomy" id="1472378"/>
    <lineage>
        <taxon>Bacteria</taxon>
        <taxon>Pseudomonadati</taxon>
        <taxon>Pseudomonadota</taxon>
        <taxon>Alphaproteobacteria</taxon>
        <taxon>Hyphomicrobiales</taxon>
        <taxon>Rhizobiaceae</taxon>
        <taxon>Sinorhizobium/Ensifer group</taxon>
        <taxon>Sinorhizobium</taxon>
    </lineage>
</organism>
<sequence length="140" mass="14754">MPVGGLAVFIVAASALGYIYFRRVAGFDHPTAFFSAMPGGVVDMVTLGLERGGDEKKIALVQTTRIILVALSLPFLIPSVAGGAPHGTRVAFVPLASFCVKDVVWFSAAVLLGVVAGRLLRLPARYLLGPMSASAIMHWD</sequence>
<reference evidence="2 3" key="1">
    <citation type="journal article" date="2016" name="Int. J. Syst. Evol. Microbiol.">
        <title>Ensifer glycinis sp. nov., an novel rhizobial species associated with Glycine spp.</title>
        <authorList>
            <person name="Yan H."/>
            <person name="Yan J."/>
            <person name="Sui X.H."/>
            <person name="Wang E.T."/>
            <person name="Chen W.X."/>
            <person name="Zhang X.X."/>
            <person name="Chen W.F."/>
        </authorList>
    </citation>
    <scope>NUCLEOTIDE SEQUENCE [LARGE SCALE GENOMIC DNA]</scope>
    <source>
        <strain evidence="2 3">CCBAU 23380</strain>
    </source>
</reference>
<protein>
    <recommendedName>
        <fullName evidence="4">Ammonia monooxygenase</fullName>
    </recommendedName>
</protein>
<dbReference type="OrthoDB" id="7157734at2"/>
<keyword evidence="1" id="KW-1133">Transmembrane helix</keyword>
<dbReference type="PANTHER" id="PTHR38457">
    <property type="entry name" value="REGULATOR ABRB-RELATED"/>
    <property type="match status" value="1"/>
</dbReference>
<dbReference type="Proteomes" id="UP000094025">
    <property type="component" value="Unassembled WGS sequence"/>
</dbReference>
<accession>A0A178XXP0</accession>
<dbReference type="Pfam" id="PF05145">
    <property type="entry name" value="AbrB"/>
    <property type="match status" value="1"/>
</dbReference>
<evidence type="ECO:0000313" key="3">
    <source>
        <dbReference type="Proteomes" id="UP000094025"/>
    </source>
</evidence>
<dbReference type="STRING" id="1472378.AU381_12315"/>
<dbReference type="AlphaFoldDB" id="A0A178XXP0"/>
<keyword evidence="1" id="KW-0472">Membrane</keyword>
<gene>
    <name evidence="2" type="ORF">AU381_12315</name>
</gene>
<evidence type="ECO:0008006" key="4">
    <source>
        <dbReference type="Google" id="ProtNLM"/>
    </source>
</evidence>
<dbReference type="InterPro" id="IPR007820">
    <property type="entry name" value="AbrB_fam"/>
</dbReference>
<feature type="transmembrane region" description="Helical" evidence="1">
    <location>
        <begin position="103"/>
        <end position="120"/>
    </location>
</feature>
<dbReference type="EMBL" id="LPUX01000056">
    <property type="protein sequence ID" value="OAP39592.1"/>
    <property type="molecule type" value="Genomic_DNA"/>
</dbReference>
<feature type="transmembrane region" description="Helical" evidence="1">
    <location>
        <begin position="64"/>
        <end position="83"/>
    </location>
</feature>
<comment type="caution">
    <text evidence="2">The sequence shown here is derived from an EMBL/GenBank/DDBJ whole genome shotgun (WGS) entry which is preliminary data.</text>
</comment>
<proteinExistence type="predicted"/>
<evidence type="ECO:0000313" key="2">
    <source>
        <dbReference type="EMBL" id="OAP39592.1"/>
    </source>
</evidence>
<dbReference type="GO" id="GO:0010468">
    <property type="term" value="P:regulation of gene expression"/>
    <property type="evidence" value="ECO:0007669"/>
    <property type="project" value="InterPro"/>
</dbReference>
<name>A0A178XXP0_9HYPH</name>